<dbReference type="Pfam" id="PF02661">
    <property type="entry name" value="Fic"/>
    <property type="match status" value="1"/>
</dbReference>
<dbReference type="Gene3D" id="1.10.3290.10">
    <property type="entry name" value="Fido-like domain"/>
    <property type="match status" value="1"/>
</dbReference>
<dbReference type="InterPro" id="IPR036388">
    <property type="entry name" value="WH-like_DNA-bd_sf"/>
</dbReference>
<dbReference type="AlphaFoldDB" id="A0A0G0BCQ2"/>
<accession>A0A0G0BCQ2</accession>
<dbReference type="SUPFAM" id="SSF140931">
    <property type="entry name" value="Fic-like"/>
    <property type="match status" value="1"/>
</dbReference>
<dbReference type="Gene3D" id="1.10.10.10">
    <property type="entry name" value="Winged helix-like DNA-binding domain superfamily/Winged helix DNA-binding domain"/>
    <property type="match status" value="1"/>
</dbReference>
<evidence type="ECO:0000313" key="6">
    <source>
        <dbReference type="Proteomes" id="UP000034004"/>
    </source>
</evidence>
<evidence type="ECO:0000313" key="5">
    <source>
        <dbReference type="EMBL" id="KKP61391.1"/>
    </source>
</evidence>
<dbReference type="PANTHER" id="PTHR13504">
    <property type="entry name" value="FIDO DOMAIN-CONTAINING PROTEIN DDB_G0283145"/>
    <property type="match status" value="1"/>
</dbReference>
<dbReference type="Proteomes" id="UP000034004">
    <property type="component" value="Unassembled WGS sequence"/>
</dbReference>
<organism evidence="5 6">
    <name type="scientific">Candidatus Roizmanbacteria bacterium GW2011_GWC2_34_23</name>
    <dbReference type="NCBI Taxonomy" id="1618484"/>
    <lineage>
        <taxon>Bacteria</taxon>
        <taxon>Candidatus Roizmaniibacteriota</taxon>
    </lineage>
</organism>
<dbReference type="InterPro" id="IPR040198">
    <property type="entry name" value="Fido_containing"/>
</dbReference>
<feature type="active site" evidence="1">
    <location>
        <position position="167"/>
    </location>
</feature>
<dbReference type="InterPro" id="IPR036597">
    <property type="entry name" value="Fido-like_dom_sf"/>
</dbReference>
<protein>
    <recommendedName>
        <fullName evidence="4">Fido domain-containing protein</fullName>
    </recommendedName>
</protein>
<evidence type="ECO:0000256" key="1">
    <source>
        <dbReference type="PIRSR" id="PIRSR640198-1"/>
    </source>
</evidence>
<sequence length="323" mass="37491">MVSGLNNRRFPDPVLVELRKNAEATSTHASTSIEGNPLHLTDVKQILKNKPEYIRDSEREVLNYNNILKKINEKIEKGSVKITVNLILSIHREITNKLLSDSKSGHLRAEPVFVNNPILRKTIYWPPDHQDVDGLINDLINFVGTNKEKIDPLIIAGIFHKQLVIIHPFTDGNGRTTRLLTKILMAAMGLNIFNLFSFENYYNQNVSRYFAMVGIKGNYYEVYKNIDFTEWLEYFTDGIIDELLRVEKILPKININPQTRLLPYHQKLLKFIQDIGFITDNDYSRLTNRAKATRRLDFNKLISLKLIERIGKGKQTHYKLKEK</sequence>
<feature type="binding site" evidence="2">
    <location>
        <begin position="171"/>
        <end position="178"/>
    </location>
    <ligand>
        <name>ATP</name>
        <dbReference type="ChEBI" id="CHEBI:30616"/>
    </ligand>
</feature>
<feature type="domain" description="Fido" evidence="4">
    <location>
        <begin position="82"/>
        <end position="237"/>
    </location>
</feature>
<proteinExistence type="predicted"/>
<evidence type="ECO:0000256" key="3">
    <source>
        <dbReference type="PIRSR" id="PIRSR640198-3"/>
    </source>
</evidence>
<dbReference type="GO" id="GO:0005524">
    <property type="term" value="F:ATP binding"/>
    <property type="evidence" value="ECO:0007669"/>
    <property type="project" value="UniProtKB-KW"/>
</dbReference>
<keyword evidence="2" id="KW-0547">Nucleotide-binding</keyword>
<dbReference type="InterPro" id="IPR003812">
    <property type="entry name" value="Fido"/>
</dbReference>
<dbReference type="STRING" id="1618484.UR56_C0014G0024"/>
<gene>
    <name evidence="5" type="ORF">UR56_C0014G0024</name>
</gene>
<name>A0A0G0BCQ2_9BACT</name>
<reference evidence="5 6" key="1">
    <citation type="journal article" date="2015" name="Nature">
        <title>rRNA introns, odd ribosomes, and small enigmatic genomes across a large radiation of phyla.</title>
        <authorList>
            <person name="Brown C.T."/>
            <person name="Hug L.A."/>
            <person name="Thomas B.C."/>
            <person name="Sharon I."/>
            <person name="Castelle C.J."/>
            <person name="Singh A."/>
            <person name="Wilkins M.J."/>
            <person name="Williams K.H."/>
            <person name="Banfield J.F."/>
        </authorList>
    </citation>
    <scope>NUCLEOTIDE SEQUENCE [LARGE SCALE GENOMIC DNA]</scope>
</reference>
<dbReference type="EMBL" id="LBPR01000014">
    <property type="protein sequence ID" value="KKP61391.1"/>
    <property type="molecule type" value="Genomic_DNA"/>
</dbReference>
<feature type="site" description="Important for autoinhibition of adenylyltransferase activity" evidence="3">
    <location>
        <position position="34"/>
    </location>
</feature>
<evidence type="ECO:0000256" key="2">
    <source>
        <dbReference type="PIRSR" id="PIRSR640198-2"/>
    </source>
</evidence>
<dbReference type="PANTHER" id="PTHR13504:SF38">
    <property type="entry name" value="FIDO DOMAIN-CONTAINING PROTEIN"/>
    <property type="match status" value="1"/>
</dbReference>
<evidence type="ECO:0000259" key="4">
    <source>
        <dbReference type="PROSITE" id="PS51459"/>
    </source>
</evidence>
<dbReference type="PROSITE" id="PS51459">
    <property type="entry name" value="FIDO"/>
    <property type="match status" value="1"/>
</dbReference>
<keyword evidence="2" id="KW-0067">ATP-binding</keyword>
<comment type="caution">
    <text evidence="5">The sequence shown here is derived from an EMBL/GenBank/DDBJ whole genome shotgun (WGS) entry which is preliminary data.</text>
</comment>